<proteinExistence type="predicted"/>
<dbReference type="Gene3D" id="2.30.130.40">
    <property type="entry name" value="LON domain-like"/>
    <property type="match status" value="1"/>
</dbReference>
<reference evidence="2 3" key="1">
    <citation type="submission" date="2022-06" db="EMBL/GenBank/DDBJ databases">
        <title>Endosaccharibacter gen. nov., sp. nov., endophytic bacteria isolated from sugarcane.</title>
        <authorList>
            <person name="Pitiwittayakul N."/>
            <person name="Yukphan P."/>
            <person name="Charoenyingcharoen P."/>
            <person name="Tanasupawat S."/>
        </authorList>
    </citation>
    <scope>NUCLEOTIDE SEQUENCE [LARGE SCALE GENOMIC DNA]</scope>
    <source>
        <strain evidence="2 3">KSS8</strain>
    </source>
</reference>
<dbReference type="RefSeq" id="WP_422863443.1">
    <property type="nucleotide sequence ID" value="NZ_JAMSKV010000004.1"/>
</dbReference>
<dbReference type="InterPro" id="IPR003111">
    <property type="entry name" value="Lon_prtase_N"/>
</dbReference>
<dbReference type="PROSITE" id="PS51787">
    <property type="entry name" value="LON_N"/>
    <property type="match status" value="1"/>
</dbReference>
<sequence>MASRSLRRVPRLRDLRLHALPDELPVFPLPGAVLLPSGKLPLNIFEPRYQCMLEDALASDRLIGMIQPLESAENASENPSLFAIGCVGRITSFSEREDGTASITLTGLVRFRTLEEAASDRPYRSFAVSYDGFGGDMERAEEVAFDRAALVGALRRYFHHRGFEARWDAIDQMDDETLLVTLSMICPFLPAEKQALLEAPTLPDRARALLALLEMAGHEDDETGQHSA</sequence>
<evidence type="ECO:0000259" key="1">
    <source>
        <dbReference type="PROSITE" id="PS51787"/>
    </source>
</evidence>
<dbReference type="EMBL" id="JAMSKV010000004">
    <property type="protein sequence ID" value="MCQ8277978.1"/>
    <property type="molecule type" value="Genomic_DNA"/>
</dbReference>
<evidence type="ECO:0000313" key="3">
    <source>
        <dbReference type="Proteomes" id="UP001524587"/>
    </source>
</evidence>
<dbReference type="PANTHER" id="PTHR46732">
    <property type="entry name" value="ATP-DEPENDENT PROTEASE LA (LON) DOMAIN PROTEIN"/>
    <property type="match status" value="1"/>
</dbReference>
<keyword evidence="3" id="KW-1185">Reference proteome</keyword>
<feature type="domain" description="Lon N-terminal" evidence="1">
    <location>
        <begin position="24"/>
        <end position="217"/>
    </location>
</feature>
<protein>
    <submittedName>
        <fullName evidence="2">LON peptidase substrate-binding domain-containing protein</fullName>
    </submittedName>
</protein>
<name>A0ABT1W519_9PROT</name>
<dbReference type="InterPro" id="IPR015947">
    <property type="entry name" value="PUA-like_sf"/>
</dbReference>
<dbReference type="Pfam" id="PF02190">
    <property type="entry name" value="LON_substr_bdg"/>
    <property type="match status" value="1"/>
</dbReference>
<gene>
    <name evidence="2" type="ORF">NFI95_05905</name>
</gene>
<dbReference type="Proteomes" id="UP001524587">
    <property type="component" value="Unassembled WGS sequence"/>
</dbReference>
<dbReference type="PANTHER" id="PTHR46732:SF8">
    <property type="entry name" value="ATP-DEPENDENT PROTEASE LA (LON) DOMAIN PROTEIN"/>
    <property type="match status" value="1"/>
</dbReference>
<dbReference type="InterPro" id="IPR046336">
    <property type="entry name" value="Lon_prtase_N_sf"/>
</dbReference>
<comment type="caution">
    <text evidence="2">The sequence shown here is derived from an EMBL/GenBank/DDBJ whole genome shotgun (WGS) entry which is preliminary data.</text>
</comment>
<dbReference type="SMART" id="SM00464">
    <property type="entry name" value="LON"/>
    <property type="match status" value="1"/>
</dbReference>
<dbReference type="SUPFAM" id="SSF88697">
    <property type="entry name" value="PUA domain-like"/>
    <property type="match status" value="1"/>
</dbReference>
<organism evidence="2 3">
    <name type="scientific">Endosaccharibacter trunci</name>
    <dbReference type="NCBI Taxonomy" id="2812733"/>
    <lineage>
        <taxon>Bacteria</taxon>
        <taxon>Pseudomonadati</taxon>
        <taxon>Pseudomonadota</taxon>
        <taxon>Alphaproteobacteria</taxon>
        <taxon>Acetobacterales</taxon>
        <taxon>Acetobacteraceae</taxon>
        <taxon>Endosaccharibacter</taxon>
    </lineage>
</organism>
<accession>A0ABT1W519</accession>
<evidence type="ECO:0000313" key="2">
    <source>
        <dbReference type="EMBL" id="MCQ8277978.1"/>
    </source>
</evidence>